<keyword evidence="11" id="KW-1185">Reference proteome</keyword>
<evidence type="ECO:0000256" key="7">
    <source>
        <dbReference type="ARBA" id="ARBA00023136"/>
    </source>
</evidence>
<keyword evidence="4" id="KW-1003">Cell membrane</keyword>
<feature type="transmembrane region" description="Helical" evidence="8">
    <location>
        <begin position="303"/>
        <end position="329"/>
    </location>
</feature>
<feature type="domain" description="Major facilitator superfamily (MFS) profile" evidence="9">
    <location>
        <begin position="10"/>
        <end position="393"/>
    </location>
</feature>
<evidence type="ECO:0000313" key="10">
    <source>
        <dbReference type="EMBL" id="MCU9595082.1"/>
    </source>
</evidence>
<feature type="transmembrane region" description="Helical" evidence="8">
    <location>
        <begin position="341"/>
        <end position="361"/>
    </location>
</feature>
<evidence type="ECO:0000256" key="4">
    <source>
        <dbReference type="ARBA" id="ARBA00022475"/>
    </source>
</evidence>
<evidence type="ECO:0000256" key="1">
    <source>
        <dbReference type="ARBA" id="ARBA00004651"/>
    </source>
</evidence>
<dbReference type="Pfam" id="PF07690">
    <property type="entry name" value="MFS_1"/>
    <property type="match status" value="1"/>
</dbReference>
<dbReference type="InterPro" id="IPR020846">
    <property type="entry name" value="MFS_dom"/>
</dbReference>
<dbReference type="RefSeq" id="WP_173659256.1">
    <property type="nucleotide sequence ID" value="NZ_JAOUSE010000038.1"/>
</dbReference>
<organism evidence="10 11">
    <name type="scientific">Pallidibacillus thermolactis</name>
    <dbReference type="NCBI Taxonomy" id="251051"/>
    <lineage>
        <taxon>Bacteria</taxon>
        <taxon>Bacillati</taxon>
        <taxon>Bacillota</taxon>
        <taxon>Bacilli</taxon>
        <taxon>Bacillales</taxon>
        <taxon>Bacillaceae</taxon>
        <taxon>Pallidibacillus</taxon>
    </lineage>
</organism>
<dbReference type="EMBL" id="JAOUSE010000038">
    <property type="protein sequence ID" value="MCU9595082.1"/>
    <property type="molecule type" value="Genomic_DNA"/>
</dbReference>
<dbReference type="PANTHER" id="PTHR43271:SF1">
    <property type="entry name" value="INNER MEMBRANE TRANSPORT PROTEIN YNFM"/>
    <property type="match status" value="1"/>
</dbReference>
<protein>
    <submittedName>
        <fullName evidence="10">MFS transporter</fullName>
    </submittedName>
</protein>
<gene>
    <name evidence="10" type="ORF">OEV82_11605</name>
</gene>
<evidence type="ECO:0000256" key="2">
    <source>
        <dbReference type="ARBA" id="ARBA00008335"/>
    </source>
</evidence>
<feature type="transmembrane region" description="Helical" evidence="8">
    <location>
        <begin position="166"/>
        <end position="187"/>
    </location>
</feature>
<comment type="caution">
    <text evidence="10">The sequence shown here is derived from an EMBL/GenBank/DDBJ whole genome shotgun (WGS) entry which is preliminary data.</text>
</comment>
<feature type="transmembrane region" description="Helical" evidence="8">
    <location>
        <begin position="277"/>
        <end position="297"/>
    </location>
</feature>
<feature type="transmembrane region" description="Helical" evidence="8">
    <location>
        <begin position="12"/>
        <end position="29"/>
    </location>
</feature>
<keyword evidence="3" id="KW-0813">Transport</keyword>
<name>A0ABT2WM70_9BACI</name>
<keyword evidence="6 8" id="KW-1133">Transmembrane helix</keyword>
<keyword evidence="7 8" id="KW-0472">Membrane</keyword>
<dbReference type="PANTHER" id="PTHR43271">
    <property type="entry name" value="BLL2771 PROTEIN"/>
    <property type="match status" value="1"/>
</dbReference>
<reference evidence="10 11" key="1">
    <citation type="submission" date="2022-10" db="EMBL/GenBank/DDBJ databases">
        <title>Description of Fervidibacillus gen. nov. in the family Fervidibacillaceae fam. nov. with two species, Fervidibacillus albus sp. nov., and Fervidibacillus halotolerans sp. nov., isolated from tidal flat sediments.</title>
        <authorList>
            <person name="Kwon K.K."/>
            <person name="Yang S.-H."/>
        </authorList>
    </citation>
    <scope>NUCLEOTIDE SEQUENCE [LARGE SCALE GENOMIC DNA]</scope>
    <source>
        <strain evidence="10 11">DSM 23332</strain>
    </source>
</reference>
<feature type="transmembrane region" description="Helical" evidence="8">
    <location>
        <begin position="139"/>
        <end position="160"/>
    </location>
</feature>
<feature type="transmembrane region" description="Helical" evidence="8">
    <location>
        <begin position="80"/>
        <end position="99"/>
    </location>
</feature>
<evidence type="ECO:0000256" key="3">
    <source>
        <dbReference type="ARBA" id="ARBA00022448"/>
    </source>
</evidence>
<feature type="transmembrane region" description="Helical" evidence="8">
    <location>
        <begin position="217"/>
        <end position="243"/>
    </location>
</feature>
<proteinExistence type="inferred from homology"/>
<feature type="transmembrane region" description="Helical" evidence="8">
    <location>
        <begin position="249"/>
        <end position="270"/>
    </location>
</feature>
<dbReference type="CDD" id="cd17324">
    <property type="entry name" value="MFS_NepI_like"/>
    <property type="match status" value="1"/>
</dbReference>
<dbReference type="Proteomes" id="UP001208656">
    <property type="component" value="Unassembled WGS sequence"/>
</dbReference>
<comment type="similarity">
    <text evidence="2">Belongs to the major facilitator superfamily.</text>
</comment>
<feature type="transmembrane region" description="Helical" evidence="8">
    <location>
        <begin position="105"/>
        <end position="127"/>
    </location>
</feature>
<dbReference type="PROSITE" id="PS50850">
    <property type="entry name" value="MFS"/>
    <property type="match status" value="1"/>
</dbReference>
<comment type="subcellular location">
    <subcellularLocation>
        <location evidence="1">Cell membrane</location>
        <topology evidence="1">Multi-pass membrane protein</topology>
    </subcellularLocation>
</comment>
<feature type="transmembrane region" description="Helical" evidence="8">
    <location>
        <begin position="49"/>
        <end position="68"/>
    </location>
</feature>
<accession>A0ABT2WM70</accession>
<sequence>MKYIQIGSKQFFKASIALFFGGFVTFSILYTTQPLLPIFSNEFSVSPSITSLSVSLSTGFLSIMMLFAASLSDRFGKKQIMNISMFFTSAISIIIAFVPNFESLLIFRAILGITAAGIPSLAMAYVAEEFHPNTIGTAMGIYISGTTIGGLAGRISAGILTDLFTWRIALFIIGMIALILSVGFSLLMPKPKRVVKTSINFKTAFQTYQVHLSNKPLMALIILGFLFMGGFVTLFNYIGFLFVSPPYSYRQSVIGLIFLVYLFGSFSSVYMGKKASIYGYAKVLTVNVLITMTGAILTLFSSIWLIIIGLSIFTFGFFACHSVTSSWIGEFSKVYKAQSSSLYLLFYYLGSSIAGTLGGILWSNFGWIGVTLFVQVLFIISLPFILYSQRSFMQKARTNSGFKS</sequence>
<keyword evidence="5 8" id="KW-0812">Transmembrane</keyword>
<evidence type="ECO:0000259" key="9">
    <source>
        <dbReference type="PROSITE" id="PS50850"/>
    </source>
</evidence>
<feature type="transmembrane region" description="Helical" evidence="8">
    <location>
        <begin position="367"/>
        <end position="387"/>
    </location>
</feature>
<dbReference type="InterPro" id="IPR011701">
    <property type="entry name" value="MFS"/>
</dbReference>
<dbReference type="Gene3D" id="1.20.1250.20">
    <property type="entry name" value="MFS general substrate transporter like domains"/>
    <property type="match status" value="1"/>
</dbReference>
<evidence type="ECO:0000256" key="8">
    <source>
        <dbReference type="SAM" id="Phobius"/>
    </source>
</evidence>
<evidence type="ECO:0000313" key="11">
    <source>
        <dbReference type="Proteomes" id="UP001208656"/>
    </source>
</evidence>
<evidence type="ECO:0000256" key="6">
    <source>
        <dbReference type="ARBA" id="ARBA00022989"/>
    </source>
</evidence>
<evidence type="ECO:0000256" key="5">
    <source>
        <dbReference type="ARBA" id="ARBA00022692"/>
    </source>
</evidence>
<dbReference type="SUPFAM" id="SSF103473">
    <property type="entry name" value="MFS general substrate transporter"/>
    <property type="match status" value="1"/>
</dbReference>
<dbReference type="InterPro" id="IPR036259">
    <property type="entry name" value="MFS_trans_sf"/>
</dbReference>